<keyword evidence="4" id="KW-0690">Ribosome biogenesis</keyword>
<reference evidence="6 7" key="1">
    <citation type="submission" date="2019-12" db="EMBL/GenBank/DDBJ databases">
        <authorList>
            <person name="Xu J."/>
        </authorList>
    </citation>
    <scope>NUCLEOTIDE SEQUENCE [LARGE SCALE GENOMIC DNA]</scope>
    <source>
        <strain evidence="6 7">HX-5-24</strain>
    </source>
</reference>
<dbReference type="InterPro" id="IPR003772">
    <property type="entry name" value="YceD"/>
</dbReference>
<organism evidence="6 7">
    <name type="scientific">Noviluteimonas gilva</name>
    <dbReference type="NCBI Taxonomy" id="2682097"/>
    <lineage>
        <taxon>Bacteria</taxon>
        <taxon>Pseudomonadati</taxon>
        <taxon>Pseudomonadota</taxon>
        <taxon>Gammaproteobacteria</taxon>
        <taxon>Lysobacterales</taxon>
        <taxon>Lysobacteraceae</taxon>
        <taxon>Noviluteimonas</taxon>
    </lineage>
</organism>
<keyword evidence="7" id="KW-1185">Reference proteome</keyword>
<dbReference type="InterPro" id="IPR039255">
    <property type="entry name" value="YceD_bac"/>
</dbReference>
<dbReference type="EMBL" id="WOXT01000002">
    <property type="protein sequence ID" value="MUV14221.1"/>
    <property type="molecule type" value="Genomic_DNA"/>
</dbReference>
<gene>
    <name evidence="6" type="ORF">GN331_08390</name>
</gene>
<evidence type="ECO:0000313" key="6">
    <source>
        <dbReference type="EMBL" id="MUV14221.1"/>
    </source>
</evidence>
<comment type="caution">
    <text evidence="6">The sequence shown here is derived from an EMBL/GenBank/DDBJ whole genome shotgun (WGS) entry which is preliminary data.</text>
</comment>
<evidence type="ECO:0000256" key="2">
    <source>
        <dbReference type="ARBA" id="ARBA00010740"/>
    </source>
</evidence>
<evidence type="ECO:0000313" key="7">
    <source>
        <dbReference type="Proteomes" id="UP000479692"/>
    </source>
</evidence>
<evidence type="ECO:0000256" key="3">
    <source>
        <dbReference type="ARBA" id="ARBA00015716"/>
    </source>
</evidence>
<evidence type="ECO:0000256" key="4">
    <source>
        <dbReference type="ARBA" id="ARBA00022517"/>
    </source>
</evidence>
<dbReference type="GO" id="GO:0005829">
    <property type="term" value="C:cytosol"/>
    <property type="evidence" value="ECO:0007669"/>
    <property type="project" value="TreeGrafter"/>
</dbReference>
<dbReference type="Proteomes" id="UP000479692">
    <property type="component" value="Unassembled WGS sequence"/>
</dbReference>
<accession>A0A7C9LGR9</accession>
<evidence type="ECO:0000256" key="5">
    <source>
        <dbReference type="ARBA" id="ARBA00031841"/>
    </source>
</evidence>
<dbReference type="GO" id="GO:0042254">
    <property type="term" value="P:ribosome biogenesis"/>
    <property type="evidence" value="ECO:0007669"/>
    <property type="project" value="UniProtKB-KW"/>
</dbReference>
<dbReference type="PANTHER" id="PTHR38099">
    <property type="entry name" value="LARGE RIBOSOMAL RNA SUBUNIT ACCUMULATION PROTEIN YCED"/>
    <property type="match status" value="1"/>
</dbReference>
<dbReference type="AlphaFoldDB" id="A0A7C9LGR9"/>
<evidence type="ECO:0000256" key="1">
    <source>
        <dbReference type="ARBA" id="ARBA00002868"/>
    </source>
</evidence>
<comment type="function">
    <text evidence="1">Plays a role in synthesis, processing and/or stability of 23S rRNA.</text>
</comment>
<sequence length="182" mass="19860">MSAESPNHLAGHPRGLPEQLDAWRMVAAQRTFEGALPLAGMQRLKGALADTEGSARVEVEFGQDMLRIPFVELRIDAKLPLECQRSLQKFALPVTIVQRLGLIRDEEGENALPEGYEALLIGDDGLLRLAELVEDELILAVPVVPVAPGTEAVERDWTATEEEMQRASPFAGLSALKDKPKG</sequence>
<name>A0A7C9LGR9_9GAMM</name>
<protein>
    <recommendedName>
        <fullName evidence="3">Large ribosomal RNA subunit accumulation protein YceD</fullName>
    </recommendedName>
    <alternativeName>
        <fullName evidence="5">23S rRNA accumulation protein YceD</fullName>
    </alternativeName>
</protein>
<comment type="similarity">
    <text evidence="2">Belongs to the DUF177 domain family.</text>
</comment>
<dbReference type="RefSeq" id="WP_156641531.1">
    <property type="nucleotide sequence ID" value="NZ_WOXT01000002.1"/>
</dbReference>
<proteinExistence type="inferred from homology"/>
<dbReference type="PANTHER" id="PTHR38099:SF1">
    <property type="entry name" value="LARGE RIBOSOMAL RNA SUBUNIT ACCUMULATION PROTEIN YCED"/>
    <property type="match status" value="1"/>
</dbReference>
<dbReference type="Pfam" id="PF02620">
    <property type="entry name" value="YceD"/>
    <property type="match status" value="1"/>
</dbReference>